<reference evidence="3 5" key="2">
    <citation type="submission" date="2018-06" db="EMBL/GenBank/DDBJ databases">
        <authorList>
            <consortium name="Pathogen Informatics"/>
            <person name="Doyle S."/>
        </authorList>
    </citation>
    <scope>NUCLEOTIDE SEQUENCE [LARGE SCALE GENOMIC DNA]</scope>
    <source>
        <strain evidence="3 5">NCTC12120</strain>
    </source>
</reference>
<sequence>MNIDWHSAVLTRATVVDKHYKNTQNVRRFMIEECGPHFRFDREFMAWIRNGVAKNLGDVVDEWKRRDSFSRSPLAGKPESEA</sequence>
<proteinExistence type="predicted"/>
<dbReference type="AlphaFoldDB" id="A0A291E029"/>
<dbReference type="Proteomes" id="UP000217979">
    <property type="component" value="Chromosome"/>
</dbReference>
<dbReference type="EMBL" id="UAVU01000012">
    <property type="protein sequence ID" value="SQC94112.1"/>
    <property type="molecule type" value="Genomic_DNA"/>
</dbReference>
<evidence type="ECO:0000313" key="2">
    <source>
        <dbReference type="EMBL" id="ATF93188.1"/>
    </source>
</evidence>
<reference evidence="2 4" key="1">
    <citation type="submission" date="2017-09" db="EMBL/GenBank/DDBJ databases">
        <title>FDA dAtabase for Regulatory Grade micrObial Sequences (FDA-ARGOS): Supporting development and validation of Infectious Disease Dx tests.</title>
        <authorList>
            <person name="Minogue T."/>
            <person name="Wolcott M."/>
            <person name="Wasieloski L."/>
            <person name="Aguilar W."/>
            <person name="Moore D."/>
            <person name="Tallon L."/>
            <person name="Sadzewicz L."/>
            <person name="Ott S."/>
            <person name="Zhao X."/>
            <person name="Nagaraj S."/>
            <person name="Vavikolanu K."/>
            <person name="Aluvathingal J."/>
            <person name="Nadendla S."/>
            <person name="Sichtig H."/>
        </authorList>
    </citation>
    <scope>NUCLEOTIDE SEQUENCE [LARGE SCALE GENOMIC DNA]</scope>
    <source>
        <strain evidence="2 4">FDAARGOS_392</strain>
    </source>
</reference>
<protein>
    <recommendedName>
        <fullName evidence="1">DUF6434 domain-containing protein</fullName>
    </recommendedName>
</protein>
<accession>A0A291E029</accession>
<dbReference type="Proteomes" id="UP000251197">
    <property type="component" value="Unassembled WGS sequence"/>
</dbReference>
<organism evidence="2 4">
    <name type="scientific">Cedecea neteri</name>
    <dbReference type="NCBI Taxonomy" id="158822"/>
    <lineage>
        <taxon>Bacteria</taxon>
        <taxon>Pseudomonadati</taxon>
        <taxon>Pseudomonadota</taxon>
        <taxon>Gammaproteobacteria</taxon>
        <taxon>Enterobacterales</taxon>
        <taxon>Enterobacteriaceae</taxon>
        <taxon>Cedecea</taxon>
    </lineage>
</organism>
<evidence type="ECO:0000313" key="4">
    <source>
        <dbReference type="Proteomes" id="UP000217979"/>
    </source>
</evidence>
<evidence type="ECO:0000313" key="3">
    <source>
        <dbReference type="EMBL" id="SQC94112.1"/>
    </source>
</evidence>
<feature type="domain" description="DUF6434" evidence="1">
    <location>
        <begin position="3"/>
        <end position="66"/>
    </location>
</feature>
<dbReference type="RefSeq" id="WP_072279080.1">
    <property type="nucleotide sequence ID" value="NZ_CP023525.1"/>
</dbReference>
<evidence type="ECO:0000313" key="5">
    <source>
        <dbReference type="Proteomes" id="UP000251197"/>
    </source>
</evidence>
<dbReference type="EMBL" id="CP023525">
    <property type="protein sequence ID" value="ATF93188.1"/>
    <property type="molecule type" value="Genomic_DNA"/>
</dbReference>
<gene>
    <name evidence="2" type="ORF">CO704_14250</name>
    <name evidence="3" type="ORF">NCTC12120_07230</name>
</gene>
<dbReference type="Pfam" id="PF20026">
    <property type="entry name" value="DUF6434"/>
    <property type="match status" value="1"/>
</dbReference>
<dbReference type="InterPro" id="IPR045492">
    <property type="entry name" value="DUF6434"/>
</dbReference>
<evidence type="ECO:0000259" key="1">
    <source>
        <dbReference type="Pfam" id="PF20026"/>
    </source>
</evidence>
<name>A0A291E029_9ENTR</name>